<evidence type="ECO:0000256" key="1">
    <source>
        <dbReference type="SAM" id="Phobius"/>
    </source>
</evidence>
<sequence length="107" mass="12604">MSFFCPHTKSVCIRISPSSIFSFSPFLFISFPFFFGAWWWVGVNVAKYKRDDQRRTYETIITNWKKWPQVTASATVHTQQKQNHTGKGTTSFNPTTFFLHSSIHYKR</sequence>
<accession>D0A1Q6</accession>
<keyword evidence="1" id="KW-0472">Membrane</keyword>
<dbReference type="RefSeq" id="XP_011777464.1">
    <property type="nucleotide sequence ID" value="XM_011779162.1"/>
</dbReference>
<dbReference type="KEGG" id="tbg:TbgDal_X2840"/>
<evidence type="ECO:0000313" key="3">
    <source>
        <dbReference type="Proteomes" id="UP000002316"/>
    </source>
</evidence>
<protein>
    <submittedName>
        <fullName evidence="2">Uncharacterized protein</fullName>
    </submittedName>
</protein>
<keyword evidence="1" id="KW-0812">Transmembrane</keyword>
<dbReference type="Proteomes" id="UP000002316">
    <property type="component" value="Chromosome 10"/>
</dbReference>
<proteinExistence type="predicted"/>
<name>D0A1Q6_TRYB9</name>
<dbReference type="GeneID" id="23865343"/>
<dbReference type="EMBL" id="FN554973">
    <property type="protein sequence ID" value="CBH15199.1"/>
    <property type="molecule type" value="Genomic_DNA"/>
</dbReference>
<feature type="transmembrane region" description="Helical" evidence="1">
    <location>
        <begin position="20"/>
        <end position="41"/>
    </location>
</feature>
<reference evidence="3" key="1">
    <citation type="journal article" date="2010" name="PLoS Negl. Trop. Dis.">
        <title>The genome sequence of Trypanosoma brucei gambiense, causative agent of chronic human african trypanosomiasis.</title>
        <authorList>
            <person name="Jackson A.P."/>
            <person name="Sanders M."/>
            <person name="Berry A."/>
            <person name="McQuillan J."/>
            <person name="Aslett M.A."/>
            <person name="Quail M.A."/>
            <person name="Chukualim B."/>
            <person name="Capewell P."/>
            <person name="MacLeod A."/>
            <person name="Melville S.E."/>
            <person name="Gibson W."/>
            <person name="Barry J.D."/>
            <person name="Berriman M."/>
            <person name="Hertz-Fowler C."/>
        </authorList>
    </citation>
    <scope>NUCLEOTIDE SEQUENCE [LARGE SCALE GENOMIC DNA]</scope>
    <source>
        <strain evidence="3">MHOM/CI/86/DAL972</strain>
    </source>
</reference>
<keyword evidence="1" id="KW-1133">Transmembrane helix</keyword>
<gene>
    <name evidence="2" type="ORF">TbgDal_X2840</name>
</gene>
<organism evidence="2 3">
    <name type="scientific">Trypanosoma brucei gambiense (strain MHOM/CI/86/DAL972)</name>
    <dbReference type="NCBI Taxonomy" id="679716"/>
    <lineage>
        <taxon>Eukaryota</taxon>
        <taxon>Discoba</taxon>
        <taxon>Euglenozoa</taxon>
        <taxon>Kinetoplastea</taxon>
        <taxon>Metakinetoplastina</taxon>
        <taxon>Trypanosomatida</taxon>
        <taxon>Trypanosomatidae</taxon>
        <taxon>Trypanosoma</taxon>
    </lineage>
</organism>
<dbReference type="AlphaFoldDB" id="D0A1Q6"/>
<evidence type="ECO:0000313" key="2">
    <source>
        <dbReference type="EMBL" id="CBH15199.1"/>
    </source>
</evidence>